<dbReference type="SUPFAM" id="SSF53756">
    <property type="entry name" value="UDP-Glycosyltransferase/glycogen phosphorylase"/>
    <property type="match status" value="1"/>
</dbReference>
<dbReference type="EMBL" id="BDIP01002443">
    <property type="protein sequence ID" value="GIQ86305.1"/>
    <property type="molecule type" value="Genomic_DNA"/>
</dbReference>
<dbReference type="OrthoDB" id="2582433at2759"/>
<protein>
    <recommendedName>
        <fullName evidence="4">Glycosyl transferase family 1 domain-containing protein</fullName>
    </recommendedName>
</protein>
<sequence length="1158" mass="123915">SKKVAEVLMRVNQGTDRDDDDEDEVDISRARAQQVLLVDSSPISVVFDELPSLVDLDAGLDFLSHFLMPLCWPLEFQELDPDTAPKSRVFHCSHHGPQAMLGVIAKRLFACGLVVWDHGMLWRERLLFLGEVKSLSPFVRNVLILFTHVSAQTVLRYADIIAPCNSSVNVAWESRIASTFGSTTSLVAEASLAAAIRQRISPVLNGTAAGRVGDAPSGLRDGPVPIIALLSHVYPLKDIITAIQSADAMVHQYGFKHFEMRIYGSVTKDRPYTERCKKIITERGISFCCKLMGLGSPTAVLKAAHIFINTSRSEGLPLALLEAGMATIPVVCTDVGASREIVEPIGSDGKSTGERFGIVCRAGDSTGCAAAIIALLAGLPLDMPEVELKASVAAMRKRAENDAQHVADMSIDEAEEIHPGIRQTLVDGNELTPSHFILHKCNQGRPRVREIGKKFAKHVVRHFAYDTYLREHEQQIWAVDMLAKFRRQLHVYSSNLLVERNALQRWLKQMTDTPQEDREEGHSVSHTSRRDPQVPMSASDTGYMPSSSAFGGQSSMYQQPPRPSYPSMAPPTAHMPQSSVPEVPRGLPRMPTSAAPNYQNMMSGRERESGRDRETHRMQTAADRMFPQIGPDSGRLSDIDSARLSDVDSARSMRSAVPSGRAPLPPIVPPTGRPESGRAMESARMFPGRMDTATMGSARQDEGRPMLPPTARMDTGRLDTGRESEMAYFRDIQDTPVVLQPVSTPVHPPTVKGPRRGVDTSMSQGSTLSIAAPRKERKEVPTIQLNALAAKQAMRGALLGAVATAGVVEQPDDKGLKWQGHVPDFFESSSDATSSRFSSIGDMSVSVSDSAMSAADYGIGDGSIRLPQFNLAGSSGALSIFGVKARPGFSARGSTQTAMFGLPPLPESQGSIRASQMPSAAQSTAPPTSRLNQAFTPMQEESSDALSSDLLESDGFVVKGGETSSSSGASHSSGSGPYSDRSSSHGHSSPPPSSRSGSGSGPGMLDGVEGASSILNPSSSDTHTHTDSGSGSHFSGSEGSYSGTGSSGVLGSMAESSSGIVASDSSGSASVEDVGGLFTPSAQHGKREPAFPGMTPPDRQSGRQSDRQRRKNNERHELSGGPDLPELAAVRAWSQGTLRPTTTCSPCPLATLEACLYP</sequence>
<proteinExistence type="predicted"/>
<dbReference type="PANTHER" id="PTHR12526:SF630">
    <property type="entry name" value="GLYCOSYLTRANSFERASE"/>
    <property type="match status" value="1"/>
</dbReference>
<evidence type="ECO:0008006" key="4">
    <source>
        <dbReference type="Google" id="ProtNLM"/>
    </source>
</evidence>
<keyword evidence="3" id="KW-1185">Reference proteome</keyword>
<feature type="compositionally biased region" description="Pro residues" evidence="1">
    <location>
        <begin position="663"/>
        <end position="672"/>
    </location>
</feature>
<evidence type="ECO:0000313" key="2">
    <source>
        <dbReference type="EMBL" id="GIQ86305.1"/>
    </source>
</evidence>
<dbReference type="PANTHER" id="PTHR12526">
    <property type="entry name" value="GLYCOSYLTRANSFERASE"/>
    <property type="match status" value="1"/>
</dbReference>
<feature type="region of interest" description="Disordered" evidence="1">
    <location>
        <begin position="511"/>
        <end position="612"/>
    </location>
</feature>
<feature type="compositionally biased region" description="Low complexity" evidence="1">
    <location>
        <begin position="957"/>
        <end position="988"/>
    </location>
</feature>
<dbReference type="Gene3D" id="3.40.50.2000">
    <property type="entry name" value="Glycogen Phosphorylase B"/>
    <property type="match status" value="1"/>
</dbReference>
<gene>
    <name evidence="2" type="ORF">KIPB_008132</name>
</gene>
<dbReference type="AlphaFoldDB" id="A0A9K3D2D4"/>
<feature type="region of interest" description="Disordered" evidence="1">
    <location>
        <begin position="740"/>
        <end position="764"/>
    </location>
</feature>
<comment type="caution">
    <text evidence="2">The sequence shown here is derived from an EMBL/GenBank/DDBJ whole genome shotgun (WGS) entry which is preliminary data.</text>
</comment>
<accession>A0A9K3D2D4</accession>
<feature type="compositionally biased region" description="Low complexity" evidence="1">
    <location>
        <begin position="1027"/>
        <end position="1076"/>
    </location>
</feature>
<feature type="compositionally biased region" description="Polar residues" evidence="1">
    <location>
        <begin position="908"/>
        <end position="931"/>
    </location>
</feature>
<organism evidence="2 3">
    <name type="scientific">Kipferlia bialata</name>
    <dbReference type="NCBI Taxonomy" id="797122"/>
    <lineage>
        <taxon>Eukaryota</taxon>
        <taxon>Metamonada</taxon>
        <taxon>Carpediemonas-like organisms</taxon>
        <taxon>Kipferlia</taxon>
    </lineage>
</organism>
<feature type="region of interest" description="Disordered" evidence="1">
    <location>
        <begin position="957"/>
        <end position="1127"/>
    </location>
</feature>
<evidence type="ECO:0000256" key="1">
    <source>
        <dbReference type="SAM" id="MobiDB-lite"/>
    </source>
</evidence>
<evidence type="ECO:0000313" key="3">
    <source>
        <dbReference type="Proteomes" id="UP000265618"/>
    </source>
</evidence>
<feature type="non-terminal residue" evidence="2">
    <location>
        <position position="1"/>
    </location>
</feature>
<feature type="compositionally biased region" description="Polar residues" evidence="1">
    <location>
        <begin position="536"/>
        <end position="558"/>
    </location>
</feature>
<name>A0A9K3D2D4_9EUKA</name>
<feature type="region of interest" description="Disordered" evidence="1">
    <location>
        <begin position="651"/>
        <end position="679"/>
    </location>
</feature>
<feature type="region of interest" description="Disordered" evidence="1">
    <location>
        <begin position="893"/>
        <end position="931"/>
    </location>
</feature>
<feature type="region of interest" description="Disordered" evidence="1">
    <location>
        <begin position="694"/>
        <end position="717"/>
    </location>
</feature>
<dbReference type="Pfam" id="PF13692">
    <property type="entry name" value="Glyco_trans_1_4"/>
    <property type="match status" value="1"/>
</dbReference>
<dbReference type="Proteomes" id="UP000265618">
    <property type="component" value="Unassembled WGS sequence"/>
</dbReference>
<reference evidence="2 3" key="1">
    <citation type="journal article" date="2018" name="PLoS ONE">
        <title>The draft genome of Kipferlia bialata reveals reductive genome evolution in fornicate parasites.</title>
        <authorList>
            <person name="Tanifuji G."/>
            <person name="Takabayashi S."/>
            <person name="Kume K."/>
            <person name="Takagi M."/>
            <person name="Nakayama T."/>
            <person name="Kamikawa R."/>
            <person name="Inagaki Y."/>
            <person name="Hashimoto T."/>
        </authorList>
    </citation>
    <scope>NUCLEOTIDE SEQUENCE [LARGE SCALE GENOMIC DNA]</scope>
    <source>
        <strain evidence="2">NY0173</strain>
    </source>
</reference>
<feature type="compositionally biased region" description="Basic and acidic residues" evidence="1">
    <location>
        <begin position="515"/>
        <end position="532"/>
    </location>
</feature>